<dbReference type="InterPro" id="IPR029058">
    <property type="entry name" value="AB_hydrolase_fold"/>
</dbReference>
<dbReference type="EMBL" id="CZQE01000057">
    <property type="protein sequence ID" value="CUS43479.1"/>
    <property type="molecule type" value="Genomic_DNA"/>
</dbReference>
<proteinExistence type="predicted"/>
<dbReference type="Pfam" id="PF11288">
    <property type="entry name" value="DUF3089"/>
    <property type="match status" value="1"/>
</dbReference>
<dbReference type="SUPFAM" id="SSF53474">
    <property type="entry name" value="alpha/beta-Hydrolases"/>
    <property type="match status" value="1"/>
</dbReference>
<reference evidence="1" key="1">
    <citation type="submission" date="2015-10" db="EMBL/GenBank/DDBJ databases">
        <authorList>
            <person name="Gilbert D.G."/>
        </authorList>
    </citation>
    <scope>NUCLEOTIDE SEQUENCE</scope>
</reference>
<gene>
    <name evidence="1" type="ORF">MGWOODY_Smn3516</name>
</gene>
<evidence type="ECO:0000313" key="1">
    <source>
        <dbReference type="EMBL" id="CUS43479.1"/>
    </source>
</evidence>
<dbReference type="AlphaFoldDB" id="A0A160TJP9"/>
<sequence>MLRQPKALLWFRRIAKAFAPLAIAAGLGSANAQAQSPTNPAIQPSASSYAKYADAGRWVCLPGRDDACSRDLHAIQLLENGTSAPVPPRATATSSQVDCFYIYPTVGLNLIPGNPDPYYADTSAIEAATAAQAASFNSECRLFAPQYRQATIAAYALPEFVRQLYIQVAASDILAAFDYYLANYNQGRKIVLIGHSQGSEMLIKLIQGRFDNSPELRSKLLLGILAGIPVNVPTGQKLGGTFTNVPVCTLPGEVGCFIAFSTYAEGSNPATDTRLPTPAGQERVCVNPATLDDQWLSPDARRNGRKLLQGTLLMPAANSSGFVRDDAQTKSFTRLSGAFSGACATATDPRMRFFSISEEMAPTDPRHGIVKLSPNALDQIGQLVTGNIGLHVLDMQFPMQELVSLVSARRP</sequence>
<organism evidence="1">
    <name type="scientific">hydrothermal vent metagenome</name>
    <dbReference type="NCBI Taxonomy" id="652676"/>
    <lineage>
        <taxon>unclassified sequences</taxon>
        <taxon>metagenomes</taxon>
        <taxon>ecological metagenomes</taxon>
    </lineage>
</organism>
<name>A0A160TJP9_9ZZZZ</name>
<protein>
    <recommendedName>
        <fullName evidence="2">DUF3089 domain-containing protein</fullName>
    </recommendedName>
</protein>
<dbReference type="InterPro" id="IPR021440">
    <property type="entry name" value="DUF3089"/>
</dbReference>
<evidence type="ECO:0008006" key="2">
    <source>
        <dbReference type="Google" id="ProtNLM"/>
    </source>
</evidence>
<accession>A0A160TJP9</accession>